<organism evidence="5 6">
    <name type="scientific">Ambispora gerdemannii</name>
    <dbReference type="NCBI Taxonomy" id="144530"/>
    <lineage>
        <taxon>Eukaryota</taxon>
        <taxon>Fungi</taxon>
        <taxon>Fungi incertae sedis</taxon>
        <taxon>Mucoromycota</taxon>
        <taxon>Glomeromycotina</taxon>
        <taxon>Glomeromycetes</taxon>
        <taxon>Archaeosporales</taxon>
        <taxon>Ambisporaceae</taxon>
        <taxon>Ambispora</taxon>
    </lineage>
</organism>
<dbReference type="SUPFAM" id="SSF52540">
    <property type="entry name" value="P-loop containing nucleoside triphosphate hydrolases"/>
    <property type="match status" value="1"/>
</dbReference>
<dbReference type="GO" id="GO:0048312">
    <property type="term" value="P:intracellular distribution of mitochondria"/>
    <property type="evidence" value="ECO:0007669"/>
    <property type="project" value="TreeGrafter"/>
</dbReference>
<dbReference type="GO" id="GO:0008017">
    <property type="term" value="F:microtubule binding"/>
    <property type="evidence" value="ECO:0007669"/>
    <property type="project" value="TreeGrafter"/>
</dbReference>
<dbReference type="InterPro" id="IPR030381">
    <property type="entry name" value="G_DYNAMIN_dom"/>
</dbReference>
<dbReference type="CDD" id="cd08771">
    <property type="entry name" value="DLP_1"/>
    <property type="match status" value="1"/>
</dbReference>
<dbReference type="GO" id="GO:0005525">
    <property type="term" value="F:GTP binding"/>
    <property type="evidence" value="ECO:0007669"/>
    <property type="project" value="InterPro"/>
</dbReference>
<dbReference type="EMBL" id="CAJVPL010001274">
    <property type="protein sequence ID" value="CAG8562371.1"/>
    <property type="molecule type" value="Genomic_DNA"/>
</dbReference>
<dbReference type="InterPro" id="IPR003130">
    <property type="entry name" value="GED"/>
</dbReference>
<evidence type="ECO:0000256" key="1">
    <source>
        <dbReference type="ARBA" id="ARBA00022741"/>
    </source>
</evidence>
<dbReference type="PRINTS" id="PR00195">
    <property type="entry name" value="DYNAMIN"/>
</dbReference>
<dbReference type="GO" id="GO:0005874">
    <property type="term" value="C:microtubule"/>
    <property type="evidence" value="ECO:0007669"/>
    <property type="project" value="TreeGrafter"/>
</dbReference>
<evidence type="ECO:0000313" key="6">
    <source>
        <dbReference type="Proteomes" id="UP000789831"/>
    </source>
</evidence>
<dbReference type="AlphaFoldDB" id="A0A9N9BFV4"/>
<dbReference type="OrthoDB" id="5061070at2759"/>
<dbReference type="Pfam" id="PF00350">
    <property type="entry name" value="Dynamin_N"/>
    <property type="match status" value="1"/>
</dbReference>
<proteinExistence type="predicted"/>
<dbReference type="SMART" id="SM00053">
    <property type="entry name" value="DYNc"/>
    <property type="match status" value="1"/>
</dbReference>
<accession>A0A9N9BFV4</accession>
<dbReference type="GO" id="GO:0003924">
    <property type="term" value="F:GTPase activity"/>
    <property type="evidence" value="ECO:0007669"/>
    <property type="project" value="InterPro"/>
</dbReference>
<dbReference type="PANTHER" id="PTHR11566:SF21">
    <property type="entry name" value="DYNAMIN RELATED PROTEIN 1, ISOFORM A"/>
    <property type="match status" value="1"/>
</dbReference>
<dbReference type="Proteomes" id="UP000789831">
    <property type="component" value="Unassembled WGS sequence"/>
</dbReference>
<dbReference type="GO" id="GO:0016559">
    <property type="term" value="P:peroxisome fission"/>
    <property type="evidence" value="ECO:0007669"/>
    <property type="project" value="TreeGrafter"/>
</dbReference>
<comment type="caution">
    <text evidence="5">The sequence shown here is derived from an EMBL/GenBank/DDBJ whole genome shotgun (WGS) entry which is preliminary data.</text>
</comment>
<dbReference type="GO" id="GO:0006897">
    <property type="term" value="P:endocytosis"/>
    <property type="evidence" value="ECO:0007669"/>
    <property type="project" value="TreeGrafter"/>
</dbReference>
<dbReference type="GO" id="GO:0000266">
    <property type="term" value="P:mitochondrial fission"/>
    <property type="evidence" value="ECO:0007669"/>
    <property type="project" value="TreeGrafter"/>
</dbReference>
<dbReference type="GO" id="GO:0016020">
    <property type="term" value="C:membrane"/>
    <property type="evidence" value="ECO:0007669"/>
    <property type="project" value="TreeGrafter"/>
</dbReference>
<dbReference type="InterPro" id="IPR000375">
    <property type="entry name" value="Dynamin_stalk"/>
</dbReference>
<dbReference type="InterPro" id="IPR020850">
    <property type="entry name" value="GED_dom"/>
</dbReference>
<evidence type="ECO:0000259" key="3">
    <source>
        <dbReference type="PROSITE" id="PS51388"/>
    </source>
</evidence>
<sequence length="693" mass="79675">MTQTSPPGLSDSQYAKKAIRYIKILNSLRGHCAQQTVDLPTIVFCGNQSAGKSSLLEAISGVQLPRSDGTCTRCVMEIRLVESKEPWQCQLKLRREYDDYDDKKLSLPEENFGNLIEDSADVELMARRAQKALLNPRENWKKYLYWTFAEDPEEDAEQNEIKFTKNVVCLEIKGLKVPNLSLIDLPGIIRHTESTRDEKFIKVIQDLVQFYIENEKSIIIATISCKDEIQNQAIVGLAKKVDKSGARTLGVLTKPDTIENSEENKWLKIMRGESHRLELGYYIVKNPSPSELKDRTDFDSARKAEKEFFKKSPIWHHSHFQSRIGVENLRDKLSDLLIKRIESGLPSIKKEVEEQLDEVRAKLEKLPDPITGNPQFELNRMVGNCASAIEKETKGEKIDLWQEVNKEFERFKIELCSTRPIFVVGKLSDGNAAKFDVLREFLDPEKTEFNLGLDESEPLKEITEADIQRRINDARGRHLPGFIPYSTALVSIKDFQEKWKNTAIHCLSNIHGIMSKVVEKSIEAIFARFPLLVGLMKHNAMNWLDECKKETLERLKFNMSMESSYPYSLDEGSMFEGKIAYLAALQTAVRNDDNRQPSDNLELIATLMAYFKLSFKRFVDSVAMTIIHAFIDRYPKFIEEKLLIPIIESEDGEGMDVRELIQEDSSIINTREELFQRQKQMQEVLNDLVRFGI</sequence>
<name>A0A9N9BFV4_9GLOM</name>
<keyword evidence="1" id="KW-0547">Nucleotide-binding</keyword>
<dbReference type="Gene3D" id="1.20.120.1240">
    <property type="entry name" value="Dynamin, middle domain"/>
    <property type="match status" value="1"/>
</dbReference>
<dbReference type="PANTHER" id="PTHR11566">
    <property type="entry name" value="DYNAMIN"/>
    <property type="match status" value="1"/>
</dbReference>
<dbReference type="Pfam" id="PF02212">
    <property type="entry name" value="GED"/>
    <property type="match status" value="1"/>
</dbReference>
<dbReference type="PROSITE" id="PS51718">
    <property type="entry name" value="G_DYNAMIN_2"/>
    <property type="match status" value="1"/>
</dbReference>
<dbReference type="InterPro" id="IPR001401">
    <property type="entry name" value="Dynamin_GTPase"/>
</dbReference>
<reference evidence="5" key="1">
    <citation type="submission" date="2021-06" db="EMBL/GenBank/DDBJ databases">
        <authorList>
            <person name="Kallberg Y."/>
            <person name="Tangrot J."/>
            <person name="Rosling A."/>
        </authorList>
    </citation>
    <scope>NUCLEOTIDE SEQUENCE</scope>
    <source>
        <strain evidence="5">MT106</strain>
    </source>
</reference>
<gene>
    <name evidence="5" type="ORF">AGERDE_LOCUS7215</name>
</gene>
<dbReference type="InterPro" id="IPR045063">
    <property type="entry name" value="Dynamin_N"/>
</dbReference>
<dbReference type="PROSITE" id="PS51388">
    <property type="entry name" value="GED"/>
    <property type="match status" value="1"/>
</dbReference>
<evidence type="ECO:0000313" key="5">
    <source>
        <dbReference type="EMBL" id="CAG8562371.1"/>
    </source>
</evidence>
<keyword evidence="2" id="KW-0342">GTP-binding</keyword>
<evidence type="ECO:0000256" key="2">
    <source>
        <dbReference type="ARBA" id="ARBA00023134"/>
    </source>
</evidence>
<dbReference type="Gene3D" id="3.40.50.300">
    <property type="entry name" value="P-loop containing nucleotide triphosphate hydrolases"/>
    <property type="match status" value="1"/>
</dbReference>
<feature type="domain" description="Dynamin-type G" evidence="4">
    <location>
        <begin position="36"/>
        <end position="346"/>
    </location>
</feature>
<keyword evidence="6" id="KW-1185">Reference proteome</keyword>
<protein>
    <submittedName>
        <fullName evidence="5">11024_t:CDS:1</fullName>
    </submittedName>
</protein>
<dbReference type="InterPro" id="IPR022812">
    <property type="entry name" value="Dynamin"/>
</dbReference>
<dbReference type="GO" id="GO:0005739">
    <property type="term" value="C:mitochondrion"/>
    <property type="evidence" value="ECO:0007669"/>
    <property type="project" value="TreeGrafter"/>
</dbReference>
<dbReference type="InterPro" id="IPR027417">
    <property type="entry name" value="P-loop_NTPase"/>
</dbReference>
<dbReference type="Pfam" id="PF01031">
    <property type="entry name" value="Dynamin_M"/>
    <property type="match status" value="1"/>
</dbReference>
<feature type="domain" description="GED" evidence="3">
    <location>
        <begin position="600"/>
        <end position="693"/>
    </location>
</feature>
<evidence type="ECO:0000259" key="4">
    <source>
        <dbReference type="PROSITE" id="PS51718"/>
    </source>
</evidence>